<evidence type="ECO:0000256" key="1">
    <source>
        <dbReference type="ARBA" id="ARBA00000971"/>
    </source>
</evidence>
<keyword evidence="4" id="KW-0413">Isomerase</keyword>
<evidence type="ECO:0000256" key="3">
    <source>
        <dbReference type="ARBA" id="ARBA00023110"/>
    </source>
</evidence>
<dbReference type="Proteomes" id="UP000041254">
    <property type="component" value="Unassembled WGS sequence"/>
</dbReference>
<feature type="repeat" description="TPR" evidence="5">
    <location>
        <begin position="132"/>
        <end position="165"/>
    </location>
</feature>
<dbReference type="PROSITE" id="PS50005">
    <property type="entry name" value="TPR"/>
    <property type="match status" value="1"/>
</dbReference>
<dbReference type="EC" id="5.2.1.8" evidence="2"/>
<dbReference type="InterPro" id="IPR050754">
    <property type="entry name" value="FKBP4/5/8-like"/>
</dbReference>
<dbReference type="PROSITE" id="PS50293">
    <property type="entry name" value="TPR_REGION"/>
    <property type="match status" value="1"/>
</dbReference>
<name>A0A0G4ED23_VITBC</name>
<evidence type="ECO:0000313" key="7">
    <source>
        <dbReference type="Proteomes" id="UP000041254"/>
    </source>
</evidence>
<keyword evidence="7" id="KW-1185">Reference proteome</keyword>
<dbReference type="SUPFAM" id="SSF48452">
    <property type="entry name" value="TPR-like"/>
    <property type="match status" value="1"/>
</dbReference>
<dbReference type="Pfam" id="PF00515">
    <property type="entry name" value="TPR_1"/>
    <property type="match status" value="1"/>
</dbReference>
<evidence type="ECO:0000256" key="2">
    <source>
        <dbReference type="ARBA" id="ARBA00013194"/>
    </source>
</evidence>
<sequence>MSSQPESDRAKLDELFQAEAELRFLSPSSPHAAVHEQAPPAHDLQEVQAIVSYATYCKDDGNNEMKQGKNFLAVPSYREGLRRTDPVRYHPLVRGVREALLANLTLAYDHLRDDESAINAATLLLSENGTHIKGLLRRGRVYGRLGKLEEAEMDFAKALSLDPSLVCVVGG</sequence>
<organism evidence="6 7">
    <name type="scientific">Vitrella brassicaformis (strain CCMP3155)</name>
    <dbReference type="NCBI Taxonomy" id="1169540"/>
    <lineage>
        <taxon>Eukaryota</taxon>
        <taxon>Sar</taxon>
        <taxon>Alveolata</taxon>
        <taxon>Colpodellida</taxon>
        <taxon>Vitrellaceae</taxon>
        <taxon>Vitrella</taxon>
    </lineage>
</organism>
<proteinExistence type="predicted"/>
<evidence type="ECO:0000256" key="4">
    <source>
        <dbReference type="ARBA" id="ARBA00023235"/>
    </source>
</evidence>
<dbReference type="Gene3D" id="1.25.40.10">
    <property type="entry name" value="Tetratricopeptide repeat domain"/>
    <property type="match status" value="1"/>
</dbReference>
<dbReference type="PANTHER" id="PTHR46512:SF9">
    <property type="entry name" value="PEPTIDYLPROLYL ISOMERASE"/>
    <property type="match status" value="1"/>
</dbReference>
<gene>
    <name evidence="6" type="ORF">Vbra_11431</name>
</gene>
<evidence type="ECO:0000256" key="5">
    <source>
        <dbReference type="PROSITE-ProRule" id="PRU00339"/>
    </source>
</evidence>
<dbReference type="VEuPathDB" id="CryptoDB:Vbra_11431"/>
<dbReference type="InParanoid" id="A0A0G4ED23"/>
<reference evidence="6 7" key="1">
    <citation type="submission" date="2014-11" db="EMBL/GenBank/DDBJ databases">
        <authorList>
            <person name="Zhu J."/>
            <person name="Qi W."/>
            <person name="Song R."/>
        </authorList>
    </citation>
    <scope>NUCLEOTIDE SEQUENCE [LARGE SCALE GENOMIC DNA]</scope>
</reference>
<dbReference type="InterPro" id="IPR019734">
    <property type="entry name" value="TPR_rpt"/>
</dbReference>
<accession>A0A0G4ED23</accession>
<dbReference type="SMART" id="SM00028">
    <property type="entry name" value="TPR"/>
    <property type="match status" value="2"/>
</dbReference>
<dbReference type="InterPro" id="IPR011990">
    <property type="entry name" value="TPR-like_helical_dom_sf"/>
</dbReference>
<dbReference type="PANTHER" id="PTHR46512">
    <property type="entry name" value="PEPTIDYLPROLYL ISOMERASE"/>
    <property type="match status" value="1"/>
</dbReference>
<dbReference type="EMBL" id="CDMY01000198">
    <property type="protein sequence ID" value="CEL93895.1"/>
    <property type="molecule type" value="Genomic_DNA"/>
</dbReference>
<keyword evidence="5" id="KW-0802">TPR repeat</keyword>
<dbReference type="AlphaFoldDB" id="A0A0G4ED23"/>
<dbReference type="GO" id="GO:0003755">
    <property type="term" value="F:peptidyl-prolyl cis-trans isomerase activity"/>
    <property type="evidence" value="ECO:0007669"/>
    <property type="project" value="UniProtKB-EC"/>
</dbReference>
<protein>
    <recommendedName>
        <fullName evidence="2">peptidylprolyl isomerase</fullName>
        <ecNumber evidence="2">5.2.1.8</ecNumber>
    </recommendedName>
</protein>
<keyword evidence="3" id="KW-0697">Rotamase</keyword>
<comment type="catalytic activity">
    <reaction evidence="1">
        <text>[protein]-peptidylproline (omega=180) = [protein]-peptidylproline (omega=0)</text>
        <dbReference type="Rhea" id="RHEA:16237"/>
        <dbReference type="Rhea" id="RHEA-COMP:10747"/>
        <dbReference type="Rhea" id="RHEA-COMP:10748"/>
        <dbReference type="ChEBI" id="CHEBI:83833"/>
        <dbReference type="ChEBI" id="CHEBI:83834"/>
        <dbReference type="EC" id="5.2.1.8"/>
    </reaction>
</comment>
<evidence type="ECO:0000313" key="6">
    <source>
        <dbReference type="EMBL" id="CEL93895.1"/>
    </source>
</evidence>